<evidence type="ECO:0000256" key="1">
    <source>
        <dbReference type="SAM" id="Phobius"/>
    </source>
</evidence>
<reference evidence="2" key="1">
    <citation type="journal article" date="2012" name="Enzyme Microb. Technol.">
        <title>Characterization of a novel thermostable ?-glucosidase from a metagenomic library of termite gut.</title>
        <authorList>
            <person name="Wang Q."/>
            <person name="Qian C."/>
            <person name="Zhang X.Z."/>
            <person name="Liu N."/>
            <person name="Yan X."/>
            <person name="Zhou Z."/>
        </authorList>
    </citation>
    <scope>NUCLEOTIDE SEQUENCE</scope>
</reference>
<organism evidence="2">
    <name type="scientific">uncultured bacterium contig00059</name>
    <dbReference type="NCBI Taxonomy" id="1181542"/>
    <lineage>
        <taxon>Bacteria</taxon>
        <taxon>environmental samples</taxon>
    </lineage>
</organism>
<proteinExistence type="predicted"/>
<feature type="transmembrane region" description="Helical" evidence="1">
    <location>
        <begin position="18"/>
        <end position="38"/>
    </location>
</feature>
<accession>A0A0A6ZH49</accession>
<name>A0A0A6ZH49_9BACT</name>
<evidence type="ECO:0000313" key="2">
    <source>
        <dbReference type="EMBL" id="AGS52272.1"/>
    </source>
</evidence>
<protein>
    <recommendedName>
        <fullName evidence="3">DUF4230 domain-containing protein</fullName>
    </recommendedName>
</protein>
<keyword evidence="1" id="KW-1133">Transmembrane helix</keyword>
<dbReference type="InterPro" id="IPR025324">
    <property type="entry name" value="DUF4230"/>
</dbReference>
<dbReference type="Pfam" id="PF14014">
    <property type="entry name" value="DUF4230"/>
    <property type="match status" value="1"/>
</dbReference>
<dbReference type="AlphaFoldDB" id="A0A0A6ZH49"/>
<dbReference type="EMBL" id="JQ844187">
    <property type="protein sequence ID" value="AGS52272.1"/>
    <property type="molecule type" value="Genomic_DNA"/>
</dbReference>
<evidence type="ECO:0008006" key="3">
    <source>
        <dbReference type="Google" id="ProtNLM"/>
    </source>
</evidence>
<sequence length="221" mass="25151">MLNLAQTNNKEADMKFKIILISLITVLVLGAGAGFYVAKNYKLTNKDIITSETNINITSTVKQILPVSEYTSLVYHYSDVITHSDAIKFFSRWDILFTEKSAIYTIEGAIKLGIKGNNIQIKNNALNNTIIISMPKIEILSHETYPETFFLYDEKSGLFNRYTLEDSYVLQRAAKVKITEKVNNNSALFDQAREAAEQQFRVLLNSLPGISNYQIIFEWES</sequence>
<keyword evidence="1" id="KW-0812">Transmembrane</keyword>
<keyword evidence="1" id="KW-0472">Membrane</keyword>